<gene>
    <name evidence="5" type="primary">LOC108680766</name>
</gene>
<dbReference type="GO" id="GO:0008107">
    <property type="term" value="F:galactoside 2-alpha-L-fucosyltransferase activity"/>
    <property type="evidence" value="ECO:0007669"/>
    <property type="project" value="InterPro"/>
</dbReference>
<evidence type="ECO:0000256" key="3">
    <source>
        <dbReference type="RuleBase" id="RU363129"/>
    </source>
</evidence>
<dbReference type="GO" id="GO:0032580">
    <property type="term" value="C:Golgi cisterna membrane"/>
    <property type="evidence" value="ECO:0007669"/>
    <property type="project" value="UniProtKB-SubCell"/>
</dbReference>
<dbReference type="PANTHER" id="PTHR11927">
    <property type="entry name" value="GALACTOSIDE 2-L-FUCOSYLTRANSFERASE"/>
    <property type="match status" value="1"/>
</dbReference>
<name>A0A8B7PI03_HYAAZ</name>
<reference evidence="5" key="1">
    <citation type="submission" date="2025-08" db="UniProtKB">
        <authorList>
            <consortium name="RefSeq"/>
        </authorList>
    </citation>
    <scope>IDENTIFICATION</scope>
</reference>
<feature type="transmembrane region" description="Helical" evidence="3">
    <location>
        <begin position="15"/>
        <end position="35"/>
    </location>
</feature>
<keyword evidence="3" id="KW-0735">Signal-anchor</keyword>
<accession>A0A8B7PI03</accession>
<protein>
    <recommendedName>
        <fullName evidence="3">L-Fucosyltransferase</fullName>
        <ecNumber evidence="3">2.4.1.-</ecNumber>
    </recommendedName>
</protein>
<dbReference type="PANTHER" id="PTHR11927:SF9">
    <property type="entry name" value="L-FUCOSYLTRANSFERASE"/>
    <property type="match status" value="1"/>
</dbReference>
<comment type="subcellular location">
    <subcellularLocation>
        <location evidence="3">Golgi apparatus</location>
        <location evidence="3">Golgi stack membrane</location>
        <topology evidence="3">Single-pass type II membrane protein</topology>
    </subcellularLocation>
</comment>
<dbReference type="AlphaFoldDB" id="A0A8B7PI03"/>
<dbReference type="RefSeq" id="XP_018025152.1">
    <property type="nucleotide sequence ID" value="XM_018169663.2"/>
</dbReference>
<dbReference type="OMA" id="TEYITIM"/>
<keyword evidence="1 3" id="KW-0328">Glycosyltransferase</keyword>
<dbReference type="EC" id="2.4.1.-" evidence="3"/>
<keyword evidence="3" id="KW-0812">Transmembrane</keyword>
<evidence type="ECO:0000256" key="1">
    <source>
        <dbReference type="ARBA" id="ARBA00022676"/>
    </source>
</evidence>
<comment type="similarity">
    <text evidence="3">Belongs to the glycosyltransferase 11 family.</text>
</comment>
<dbReference type="Proteomes" id="UP000694843">
    <property type="component" value="Unplaced"/>
</dbReference>
<keyword evidence="3" id="KW-1133">Transmembrane helix</keyword>
<keyword evidence="2 3" id="KW-0808">Transferase</keyword>
<dbReference type="UniPathway" id="UPA00378"/>
<sequence>MYRGMKAPVVSTPRLKWLLGCVTILLTTFILYVFLYNEPRATVLAYPQPQVNIIPNQLDKHSVHKDECDRSKPLVVWKPKGRLGNIICEYVHLLKLADFFSVDIRTSVSMHEALAPIFPHLSVKTPSSPCESERLKHVAWITYPKARERLLNQTNRAELLVIWDTPCDVMQIWQSRLQWLSEFIVNSELKEAAALRLQNMTRNVESLKNFTVDDDTTLVGIHVRRSDYWTVLDKYNFGGVLPRQYYEAAFKYYRKRFEKPLFIVITEPGEYDWCRENLSKNSRDVILADDRRSPEEDLILLSSFAHIIYSHGSFGVWGILLSEAETVAYPDHKNDGDKVRYPPHQAFDEIGKMQNRTEYITIMYKSGEE</sequence>
<dbReference type="GeneID" id="108680766"/>
<proteinExistence type="inferred from homology"/>
<keyword evidence="3" id="KW-0333">Golgi apparatus</keyword>
<dbReference type="InterPro" id="IPR002516">
    <property type="entry name" value="Glyco_trans_11"/>
</dbReference>
<dbReference type="GO" id="GO:0005975">
    <property type="term" value="P:carbohydrate metabolic process"/>
    <property type="evidence" value="ECO:0007669"/>
    <property type="project" value="InterPro"/>
</dbReference>
<organism evidence="4 5">
    <name type="scientific">Hyalella azteca</name>
    <name type="common">Amphipod</name>
    <dbReference type="NCBI Taxonomy" id="294128"/>
    <lineage>
        <taxon>Eukaryota</taxon>
        <taxon>Metazoa</taxon>
        <taxon>Ecdysozoa</taxon>
        <taxon>Arthropoda</taxon>
        <taxon>Crustacea</taxon>
        <taxon>Multicrustacea</taxon>
        <taxon>Malacostraca</taxon>
        <taxon>Eumalacostraca</taxon>
        <taxon>Peracarida</taxon>
        <taxon>Amphipoda</taxon>
        <taxon>Senticaudata</taxon>
        <taxon>Talitrida</taxon>
        <taxon>Talitroidea</taxon>
        <taxon>Hyalellidae</taxon>
        <taxon>Hyalella</taxon>
    </lineage>
</organism>
<dbReference type="KEGG" id="hazt:108680766"/>
<keyword evidence="3" id="KW-0472">Membrane</keyword>
<evidence type="ECO:0000313" key="4">
    <source>
        <dbReference type="Proteomes" id="UP000694843"/>
    </source>
</evidence>
<comment type="pathway">
    <text evidence="3">Protein modification; protein glycosylation.</text>
</comment>
<evidence type="ECO:0000313" key="5">
    <source>
        <dbReference type="RefSeq" id="XP_018025152.1"/>
    </source>
</evidence>
<keyword evidence="4" id="KW-1185">Reference proteome</keyword>
<dbReference type="OrthoDB" id="3226at2759"/>
<dbReference type="Pfam" id="PF01531">
    <property type="entry name" value="Glyco_transf_11"/>
    <property type="match status" value="1"/>
</dbReference>
<dbReference type="CDD" id="cd11301">
    <property type="entry name" value="Fut1_Fut2_like"/>
    <property type="match status" value="1"/>
</dbReference>
<keyword evidence="3" id="KW-0325">Glycoprotein</keyword>
<evidence type="ECO:0000256" key="2">
    <source>
        <dbReference type="ARBA" id="ARBA00022679"/>
    </source>
</evidence>